<dbReference type="Pfam" id="PF08761">
    <property type="entry name" value="dUTPase_2"/>
    <property type="match status" value="1"/>
</dbReference>
<organism evidence="1 2">
    <name type="scientific">Tetzosporium hominis</name>
    <dbReference type="NCBI Taxonomy" id="2020506"/>
    <lineage>
        <taxon>Bacteria</taxon>
        <taxon>Bacillati</taxon>
        <taxon>Bacillota</taxon>
        <taxon>Bacilli</taxon>
        <taxon>Bacillales</taxon>
        <taxon>Caryophanaceae</taxon>
        <taxon>Tetzosporium</taxon>
    </lineage>
</organism>
<keyword evidence="2" id="KW-1185">Reference proteome</keyword>
<dbReference type="Gene3D" id="1.10.4010.10">
    <property type="entry name" value="Type II deoxyuridine triphosphatase"/>
    <property type="match status" value="1"/>
</dbReference>
<dbReference type="AlphaFoldDB" id="A0A264W131"/>
<proteinExistence type="predicted"/>
<reference evidence="1 2" key="1">
    <citation type="submission" date="2017-07" db="EMBL/GenBank/DDBJ databases">
        <title>Tetzosporium hominis gen.nov. sp.nov.</title>
        <authorList>
            <person name="Tetz G."/>
            <person name="Tetz V."/>
        </authorList>
    </citation>
    <scope>NUCLEOTIDE SEQUENCE [LARGE SCALE GENOMIC DNA]</scope>
    <source>
        <strain evidence="1 2">VT-49</strain>
    </source>
</reference>
<dbReference type="RefSeq" id="WP_094944141.1">
    <property type="nucleotide sequence ID" value="NZ_NOKQ01000276.1"/>
</dbReference>
<comment type="caution">
    <text evidence="1">The sequence shown here is derived from an EMBL/GenBank/DDBJ whole genome shotgun (WGS) entry which is preliminary data.</text>
</comment>
<dbReference type="OrthoDB" id="5506143at2"/>
<sequence length="162" mass="18957">MELQTLVEMQRQLDQYIEEKRGIEEDVFDRKVIALLVELGELANETRSFKFWSDKGPSDKAIIVEEYVDSIHFLLSIGIEKGLDTQLTTWREGDRAEDLNSAFLQTYERILKFQNHSDFSNYAKIWESYAEIARLLGFTTEDVVSAYHAKNELNYTRQQTGY</sequence>
<dbReference type="InterPro" id="IPR014871">
    <property type="entry name" value="dUTPase/dCTP_pyrophosphatase"/>
</dbReference>
<dbReference type="EMBL" id="NOKQ01000276">
    <property type="protein sequence ID" value="OZS77255.1"/>
    <property type="molecule type" value="Genomic_DNA"/>
</dbReference>
<evidence type="ECO:0000313" key="1">
    <source>
        <dbReference type="EMBL" id="OZS77255.1"/>
    </source>
</evidence>
<dbReference type="InterPro" id="IPR016947">
    <property type="entry name" value="UCP030140"/>
</dbReference>
<evidence type="ECO:0000313" key="2">
    <source>
        <dbReference type="Proteomes" id="UP000217065"/>
    </source>
</evidence>
<name>A0A264W131_9BACL</name>
<gene>
    <name evidence="1" type="ORF">CF394_12855</name>
</gene>
<accession>A0A264W131</accession>
<protein>
    <submittedName>
        <fullName evidence="1">dUTPase</fullName>
    </submittedName>
</protein>
<dbReference type="SUPFAM" id="SSF101386">
    <property type="entry name" value="all-alpha NTP pyrophosphatases"/>
    <property type="match status" value="1"/>
</dbReference>
<dbReference type="CDD" id="cd11527">
    <property type="entry name" value="NTP-PPase_dUTPase"/>
    <property type="match status" value="1"/>
</dbReference>
<dbReference type="Proteomes" id="UP000217065">
    <property type="component" value="Unassembled WGS sequence"/>
</dbReference>
<dbReference type="PIRSF" id="PIRSF030140">
    <property type="entry name" value="UCP030140"/>
    <property type="match status" value="1"/>
</dbReference>